<sequence length="79" mass="8280">MLTSVLTLALTISSAMAASVQVNNRCNFDVWTNLATGSPDVTQAELSKGKSTTVAITGLGHSVGITKAQGDYWSVNLYC</sequence>
<feature type="chain" id="PRO_5025386967" evidence="1">
    <location>
        <begin position="18"/>
        <end position="79"/>
    </location>
</feature>
<evidence type="ECO:0000313" key="3">
    <source>
        <dbReference type="Proteomes" id="UP000799421"/>
    </source>
</evidence>
<name>A0A6A7C1X4_9PEZI</name>
<accession>A0A6A7C1X4</accession>
<feature type="signal peptide" evidence="1">
    <location>
        <begin position="1"/>
        <end position="17"/>
    </location>
</feature>
<dbReference type="AlphaFoldDB" id="A0A6A7C1X4"/>
<proteinExistence type="predicted"/>
<dbReference type="EMBL" id="MU005976">
    <property type="protein sequence ID" value="KAF2861009.1"/>
    <property type="molecule type" value="Genomic_DNA"/>
</dbReference>
<evidence type="ECO:0000313" key="2">
    <source>
        <dbReference type="EMBL" id="KAF2861009.1"/>
    </source>
</evidence>
<evidence type="ECO:0000256" key="1">
    <source>
        <dbReference type="SAM" id="SignalP"/>
    </source>
</evidence>
<dbReference type="Proteomes" id="UP000799421">
    <property type="component" value="Unassembled WGS sequence"/>
</dbReference>
<reference evidence="2" key="1">
    <citation type="journal article" date="2020" name="Stud. Mycol.">
        <title>101 Dothideomycetes genomes: a test case for predicting lifestyles and emergence of pathogens.</title>
        <authorList>
            <person name="Haridas S."/>
            <person name="Albert R."/>
            <person name="Binder M."/>
            <person name="Bloem J."/>
            <person name="Labutti K."/>
            <person name="Salamov A."/>
            <person name="Andreopoulos B."/>
            <person name="Baker S."/>
            <person name="Barry K."/>
            <person name="Bills G."/>
            <person name="Bluhm B."/>
            <person name="Cannon C."/>
            <person name="Castanera R."/>
            <person name="Culley D."/>
            <person name="Daum C."/>
            <person name="Ezra D."/>
            <person name="Gonzalez J."/>
            <person name="Henrissat B."/>
            <person name="Kuo A."/>
            <person name="Liang C."/>
            <person name="Lipzen A."/>
            <person name="Lutzoni F."/>
            <person name="Magnuson J."/>
            <person name="Mondo S."/>
            <person name="Nolan M."/>
            <person name="Ohm R."/>
            <person name="Pangilinan J."/>
            <person name="Park H.-J."/>
            <person name="Ramirez L."/>
            <person name="Alfaro M."/>
            <person name="Sun H."/>
            <person name="Tritt A."/>
            <person name="Yoshinaga Y."/>
            <person name="Zwiers L.-H."/>
            <person name="Turgeon B."/>
            <person name="Goodwin S."/>
            <person name="Spatafora J."/>
            <person name="Crous P."/>
            <person name="Grigoriev I."/>
        </authorList>
    </citation>
    <scope>NUCLEOTIDE SEQUENCE</scope>
    <source>
        <strain evidence="2">CBS 480.64</strain>
    </source>
</reference>
<organism evidence="2 3">
    <name type="scientific">Piedraia hortae CBS 480.64</name>
    <dbReference type="NCBI Taxonomy" id="1314780"/>
    <lineage>
        <taxon>Eukaryota</taxon>
        <taxon>Fungi</taxon>
        <taxon>Dikarya</taxon>
        <taxon>Ascomycota</taxon>
        <taxon>Pezizomycotina</taxon>
        <taxon>Dothideomycetes</taxon>
        <taxon>Dothideomycetidae</taxon>
        <taxon>Capnodiales</taxon>
        <taxon>Piedraiaceae</taxon>
        <taxon>Piedraia</taxon>
    </lineage>
</organism>
<gene>
    <name evidence="2" type="ORF">K470DRAFT_257350</name>
</gene>
<protein>
    <submittedName>
        <fullName evidence="2">Uncharacterized protein</fullName>
    </submittedName>
</protein>
<keyword evidence="3" id="KW-1185">Reference proteome</keyword>
<keyword evidence="1" id="KW-0732">Signal</keyword>